<evidence type="ECO:0000313" key="3">
    <source>
        <dbReference type="Proteomes" id="UP001600888"/>
    </source>
</evidence>
<proteinExistence type="predicted"/>
<evidence type="ECO:0000259" key="1">
    <source>
        <dbReference type="Pfam" id="PF01636"/>
    </source>
</evidence>
<reference evidence="2 3" key="1">
    <citation type="submission" date="2024-03" db="EMBL/GenBank/DDBJ databases">
        <title>A high-quality draft genome sequence of Diaporthe vaccinii, a causative agent of upright dieback and viscid rot disease in cranberry plants.</title>
        <authorList>
            <person name="Sarrasin M."/>
            <person name="Lang B.F."/>
            <person name="Burger G."/>
        </authorList>
    </citation>
    <scope>NUCLEOTIDE SEQUENCE [LARGE SCALE GENOMIC DNA]</scope>
    <source>
        <strain evidence="2 3">IS7</strain>
    </source>
</reference>
<dbReference type="InterPro" id="IPR002575">
    <property type="entry name" value="Aminoglycoside_PTrfase"/>
</dbReference>
<dbReference type="Gene3D" id="3.90.1200.10">
    <property type="match status" value="1"/>
</dbReference>
<dbReference type="InterPro" id="IPR011009">
    <property type="entry name" value="Kinase-like_dom_sf"/>
</dbReference>
<feature type="domain" description="Aminoglycoside phosphotransferase" evidence="1">
    <location>
        <begin position="215"/>
        <end position="298"/>
    </location>
</feature>
<dbReference type="SUPFAM" id="SSF56112">
    <property type="entry name" value="Protein kinase-like (PK-like)"/>
    <property type="match status" value="1"/>
</dbReference>
<dbReference type="EMBL" id="JBAWTH010000117">
    <property type="protein sequence ID" value="KAL2276379.1"/>
    <property type="molecule type" value="Genomic_DNA"/>
</dbReference>
<accession>A0ABR4E1S7</accession>
<protein>
    <recommendedName>
        <fullName evidence="1">Aminoglycoside phosphotransferase domain-containing protein</fullName>
    </recommendedName>
</protein>
<evidence type="ECO:0000313" key="2">
    <source>
        <dbReference type="EMBL" id="KAL2276379.1"/>
    </source>
</evidence>
<comment type="caution">
    <text evidence="2">The sequence shown here is derived from an EMBL/GenBank/DDBJ whole genome shotgun (WGS) entry which is preliminary data.</text>
</comment>
<gene>
    <name evidence="2" type="ORF">FJTKL_00971</name>
</gene>
<organism evidence="2 3">
    <name type="scientific">Diaporthe vaccinii</name>
    <dbReference type="NCBI Taxonomy" id="105482"/>
    <lineage>
        <taxon>Eukaryota</taxon>
        <taxon>Fungi</taxon>
        <taxon>Dikarya</taxon>
        <taxon>Ascomycota</taxon>
        <taxon>Pezizomycotina</taxon>
        <taxon>Sordariomycetes</taxon>
        <taxon>Sordariomycetidae</taxon>
        <taxon>Diaporthales</taxon>
        <taxon>Diaporthaceae</taxon>
        <taxon>Diaporthe</taxon>
        <taxon>Diaporthe eres species complex</taxon>
    </lineage>
</organism>
<name>A0ABR4E1S7_9PEZI</name>
<sequence>MADEELIVQALLQELSQTRYACSDLTKLNGGTANFLYCGNLFQPLDPQDGATEPAAKTVVVKHSEGFSPGNRDFLLDVTRCTFEESMLNGLANFSCTPDAANTVVRSPRLYLFDRKTNTQILEDCFNTTDLKTIFTSPTVKDVLPDISPASVGHDIGCWLRSFHEWTSEPAQAPLRETIGRNTEGRKLKRKITYDSFVRILETYPELVEGNVEQLKRIQEAMAAEFELDQPPKGDDGSWGLIHGDFWTGNVLLPNAKWQERHHPGKEPNRLFVIDWELAQFGHRAIDVGGMLADLYERKNFKDSNAVVPAMEGFANGYGQISDEMAFRTAIHAGVHLICWHIRRNPTVPFSDPMEKVLSALALGRDFVLKGWEKDRGWFENSVLAPLFAAH</sequence>
<keyword evidence="3" id="KW-1185">Reference proteome</keyword>
<dbReference type="Pfam" id="PF01636">
    <property type="entry name" value="APH"/>
    <property type="match status" value="1"/>
</dbReference>
<dbReference type="Gene3D" id="3.30.200.20">
    <property type="entry name" value="Phosphorylase Kinase, domain 1"/>
    <property type="match status" value="1"/>
</dbReference>
<dbReference type="Proteomes" id="UP001600888">
    <property type="component" value="Unassembled WGS sequence"/>
</dbReference>